<accession>A0A9P7FMS5</accession>
<keyword evidence="5" id="KW-1133">Transmembrane helix</keyword>
<keyword evidence="4" id="KW-0029">Amino-acid transport</keyword>
<name>A0A9P7FMS5_9AGAR</name>
<dbReference type="Gene3D" id="1.20.1740.10">
    <property type="entry name" value="Amino acid/polyamine transporter I"/>
    <property type="match status" value="1"/>
</dbReference>
<keyword evidence="2" id="KW-0813">Transport</keyword>
<evidence type="ECO:0000313" key="10">
    <source>
        <dbReference type="Proteomes" id="UP000717328"/>
    </source>
</evidence>
<dbReference type="EMBL" id="JABCKI010006257">
    <property type="protein sequence ID" value="KAG5634832.1"/>
    <property type="molecule type" value="Genomic_DNA"/>
</dbReference>
<evidence type="ECO:0000259" key="8">
    <source>
        <dbReference type="Pfam" id="PF00324"/>
    </source>
</evidence>
<evidence type="ECO:0000256" key="5">
    <source>
        <dbReference type="ARBA" id="ARBA00022989"/>
    </source>
</evidence>
<dbReference type="InterPro" id="IPR050524">
    <property type="entry name" value="APC_YAT"/>
</dbReference>
<feature type="domain" description="Amino acid permease/ SLC12A" evidence="8">
    <location>
        <begin position="53"/>
        <end position="94"/>
    </location>
</feature>
<evidence type="ECO:0000256" key="6">
    <source>
        <dbReference type="ARBA" id="ARBA00023136"/>
    </source>
</evidence>
<keyword evidence="10" id="KW-1185">Reference proteome</keyword>
<dbReference type="Proteomes" id="UP000717328">
    <property type="component" value="Unassembled WGS sequence"/>
</dbReference>
<dbReference type="GO" id="GO:0016020">
    <property type="term" value="C:membrane"/>
    <property type="evidence" value="ECO:0007669"/>
    <property type="project" value="UniProtKB-SubCell"/>
</dbReference>
<sequence>MSDLEKNTDNVEKGVIPAKEDEHPVFSSQPGYTLDVHDIDRVQRRLKQRHAQILSPQIAGTIGTGLFLGSGHALQGAGPLGALMAYALVGTVAYA</sequence>
<feature type="region of interest" description="Disordered" evidence="7">
    <location>
        <begin position="1"/>
        <end position="32"/>
    </location>
</feature>
<comment type="subcellular location">
    <subcellularLocation>
        <location evidence="1">Membrane</location>
        <topology evidence="1">Multi-pass membrane protein</topology>
    </subcellularLocation>
</comment>
<keyword evidence="3" id="KW-0812">Transmembrane</keyword>
<dbReference type="GO" id="GO:0015171">
    <property type="term" value="F:amino acid transmembrane transporter activity"/>
    <property type="evidence" value="ECO:0007669"/>
    <property type="project" value="TreeGrafter"/>
</dbReference>
<gene>
    <name evidence="9" type="ORF">H0H81_000561</name>
</gene>
<keyword evidence="6" id="KW-0472">Membrane</keyword>
<dbReference type="Pfam" id="PF00324">
    <property type="entry name" value="AA_permease"/>
    <property type="match status" value="1"/>
</dbReference>
<organism evidence="9 10">
    <name type="scientific">Sphagnurus paluster</name>
    <dbReference type="NCBI Taxonomy" id="117069"/>
    <lineage>
        <taxon>Eukaryota</taxon>
        <taxon>Fungi</taxon>
        <taxon>Dikarya</taxon>
        <taxon>Basidiomycota</taxon>
        <taxon>Agaricomycotina</taxon>
        <taxon>Agaricomycetes</taxon>
        <taxon>Agaricomycetidae</taxon>
        <taxon>Agaricales</taxon>
        <taxon>Tricholomatineae</taxon>
        <taxon>Lyophyllaceae</taxon>
        <taxon>Sphagnurus</taxon>
    </lineage>
</organism>
<evidence type="ECO:0000256" key="2">
    <source>
        <dbReference type="ARBA" id="ARBA00022448"/>
    </source>
</evidence>
<dbReference type="PANTHER" id="PTHR43341">
    <property type="entry name" value="AMINO ACID PERMEASE"/>
    <property type="match status" value="1"/>
</dbReference>
<evidence type="ECO:0000256" key="1">
    <source>
        <dbReference type="ARBA" id="ARBA00004141"/>
    </source>
</evidence>
<dbReference type="PANTHER" id="PTHR43341:SF1">
    <property type="entry name" value="GENERAL AMINO-ACID PERMEASE GAP1"/>
    <property type="match status" value="1"/>
</dbReference>
<feature type="compositionally biased region" description="Basic and acidic residues" evidence="7">
    <location>
        <begin position="1"/>
        <end position="24"/>
    </location>
</feature>
<proteinExistence type="predicted"/>
<evidence type="ECO:0000313" key="9">
    <source>
        <dbReference type="EMBL" id="KAG5634832.1"/>
    </source>
</evidence>
<dbReference type="InterPro" id="IPR004841">
    <property type="entry name" value="AA-permease/SLC12A_dom"/>
</dbReference>
<evidence type="ECO:0000256" key="4">
    <source>
        <dbReference type="ARBA" id="ARBA00022970"/>
    </source>
</evidence>
<protein>
    <recommendedName>
        <fullName evidence="8">Amino acid permease/ SLC12A domain-containing protein</fullName>
    </recommendedName>
</protein>
<reference evidence="9" key="2">
    <citation type="submission" date="2021-10" db="EMBL/GenBank/DDBJ databases">
        <title>Phylogenomics reveals ancestral predisposition of the termite-cultivated fungus Termitomyces towards a domesticated lifestyle.</title>
        <authorList>
            <person name="Auxier B."/>
            <person name="Grum-Grzhimaylo A."/>
            <person name="Cardenas M.E."/>
            <person name="Lodge J.D."/>
            <person name="Laessoe T."/>
            <person name="Pedersen O."/>
            <person name="Smith M.E."/>
            <person name="Kuyper T.W."/>
            <person name="Franco-Molano E.A."/>
            <person name="Baroni T.J."/>
            <person name="Aanen D.K."/>
        </authorList>
    </citation>
    <scope>NUCLEOTIDE SEQUENCE</scope>
    <source>
        <strain evidence="9">D49</strain>
    </source>
</reference>
<evidence type="ECO:0000256" key="3">
    <source>
        <dbReference type="ARBA" id="ARBA00022692"/>
    </source>
</evidence>
<dbReference type="OrthoDB" id="3063432at2759"/>
<reference evidence="9" key="1">
    <citation type="submission" date="2021-02" db="EMBL/GenBank/DDBJ databases">
        <authorList>
            <person name="Nieuwenhuis M."/>
            <person name="Van De Peppel L.J.J."/>
        </authorList>
    </citation>
    <scope>NUCLEOTIDE SEQUENCE</scope>
    <source>
        <strain evidence="9">D49</strain>
    </source>
</reference>
<comment type="caution">
    <text evidence="9">The sequence shown here is derived from an EMBL/GenBank/DDBJ whole genome shotgun (WGS) entry which is preliminary data.</text>
</comment>
<dbReference type="AlphaFoldDB" id="A0A9P7FMS5"/>
<evidence type="ECO:0000256" key="7">
    <source>
        <dbReference type="SAM" id="MobiDB-lite"/>
    </source>
</evidence>